<accession>A0A2P8EXT8</accession>
<dbReference type="AlphaFoldDB" id="A0A2P8EXT8"/>
<keyword evidence="1" id="KW-0472">Membrane</keyword>
<comment type="caution">
    <text evidence="2">The sequence shown here is derived from an EMBL/GenBank/DDBJ whole genome shotgun (WGS) entry which is preliminary data.</text>
</comment>
<dbReference type="EMBL" id="PYGJ01000029">
    <property type="protein sequence ID" value="PSL14277.1"/>
    <property type="molecule type" value="Genomic_DNA"/>
</dbReference>
<proteinExistence type="predicted"/>
<reference evidence="2 3" key="1">
    <citation type="submission" date="2018-03" db="EMBL/GenBank/DDBJ databases">
        <title>Genomic Encyclopedia of Archaeal and Bacterial Type Strains, Phase II (KMG-II): from individual species to whole genera.</title>
        <authorList>
            <person name="Goeker M."/>
        </authorList>
    </citation>
    <scope>NUCLEOTIDE SEQUENCE [LARGE SCALE GENOMIC DNA]</scope>
    <source>
        <strain evidence="2 3">DSM 100673</strain>
    </source>
</reference>
<evidence type="ECO:0000313" key="3">
    <source>
        <dbReference type="Proteomes" id="UP000240418"/>
    </source>
</evidence>
<keyword evidence="1" id="KW-0812">Transmembrane</keyword>
<dbReference type="RefSeq" id="WP_106610606.1">
    <property type="nucleotide sequence ID" value="NZ_PYGJ01000029.1"/>
</dbReference>
<organism evidence="2 3">
    <name type="scientific">Shimia abyssi</name>
    <dbReference type="NCBI Taxonomy" id="1662395"/>
    <lineage>
        <taxon>Bacteria</taxon>
        <taxon>Pseudomonadati</taxon>
        <taxon>Pseudomonadota</taxon>
        <taxon>Alphaproteobacteria</taxon>
        <taxon>Rhodobacterales</taxon>
        <taxon>Roseobacteraceae</taxon>
    </lineage>
</organism>
<name>A0A2P8EXT8_9RHOB</name>
<feature type="transmembrane region" description="Helical" evidence="1">
    <location>
        <begin position="135"/>
        <end position="155"/>
    </location>
</feature>
<gene>
    <name evidence="2" type="ORF">CLV88_12916</name>
</gene>
<evidence type="ECO:0000256" key="1">
    <source>
        <dbReference type="SAM" id="Phobius"/>
    </source>
</evidence>
<keyword evidence="3" id="KW-1185">Reference proteome</keyword>
<evidence type="ECO:0000313" key="2">
    <source>
        <dbReference type="EMBL" id="PSL14277.1"/>
    </source>
</evidence>
<protein>
    <submittedName>
        <fullName evidence="2">Uncharacterized protein</fullName>
    </submittedName>
</protein>
<dbReference type="Proteomes" id="UP000240418">
    <property type="component" value="Unassembled WGS sequence"/>
</dbReference>
<sequence length="221" mass="24595">MSEEGWTERESAAARRFGEHIVKSGEPFSSRTLETIRTLVSETEDPGDDLVGGGGAAVRAISNFTDAAPDQVAKNAIELQGLVNDVGPDTYQERSGRRKLTLVEKMPGRVVRKLLTTPRGLSLLIFGSVSVWRPLFVPILALIILFAVLLVGVFVGQDRMARLLLHFLKRYVWADTARAESLQRVLPSRWHSFLYKPVSEDDPWEGLIDPGFEARLARLRG</sequence>
<dbReference type="OrthoDB" id="7877459at2"/>
<keyword evidence="1" id="KW-1133">Transmembrane helix</keyword>